<dbReference type="InterPro" id="IPR001680">
    <property type="entry name" value="WD40_rpt"/>
</dbReference>
<dbReference type="PANTHER" id="PTHR44080">
    <property type="entry name" value="E3 UBIQUITIN-PROTEIN LIGASE COP1"/>
    <property type="match status" value="1"/>
</dbReference>
<accession>A0A6A1WGV3</accession>
<dbReference type="SUPFAM" id="SSF57850">
    <property type="entry name" value="RING/U-box"/>
    <property type="match status" value="1"/>
</dbReference>
<dbReference type="PROSITE" id="PS50089">
    <property type="entry name" value="ZF_RING_2"/>
    <property type="match status" value="1"/>
</dbReference>
<dbReference type="Pfam" id="PF00400">
    <property type="entry name" value="WD40"/>
    <property type="match status" value="4"/>
</dbReference>
<evidence type="ECO:0000256" key="2">
    <source>
        <dbReference type="ARBA" id="ARBA00022723"/>
    </source>
</evidence>
<keyword evidence="12" id="KW-1185">Reference proteome</keyword>
<dbReference type="SMART" id="SM00320">
    <property type="entry name" value="WD40"/>
    <property type="match status" value="7"/>
</dbReference>
<dbReference type="PANTHER" id="PTHR44080:SF1">
    <property type="entry name" value="E3 UBIQUITIN-PROTEIN LIGASE COP1"/>
    <property type="match status" value="1"/>
</dbReference>
<evidence type="ECO:0000256" key="6">
    <source>
        <dbReference type="PROSITE-ProRule" id="PRU00175"/>
    </source>
</evidence>
<dbReference type="GO" id="GO:0043161">
    <property type="term" value="P:proteasome-mediated ubiquitin-dependent protein catabolic process"/>
    <property type="evidence" value="ECO:0007669"/>
    <property type="project" value="TreeGrafter"/>
</dbReference>
<organism evidence="11 12">
    <name type="scientific">Morella rubra</name>
    <name type="common">Chinese bayberry</name>
    <dbReference type="NCBI Taxonomy" id="262757"/>
    <lineage>
        <taxon>Eukaryota</taxon>
        <taxon>Viridiplantae</taxon>
        <taxon>Streptophyta</taxon>
        <taxon>Embryophyta</taxon>
        <taxon>Tracheophyta</taxon>
        <taxon>Spermatophyta</taxon>
        <taxon>Magnoliopsida</taxon>
        <taxon>eudicotyledons</taxon>
        <taxon>Gunneridae</taxon>
        <taxon>Pentapetalae</taxon>
        <taxon>rosids</taxon>
        <taxon>fabids</taxon>
        <taxon>Fagales</taxon>
        <taxon>Myricaceae</taxon>
        <taxon>Morella</taxon>
    </lineage>
</organism>
<dbReference type="AlphaFoldDB" id="A0A6A1WGV3"/>
<feature type="coiled-coil region" evidence="8">
    <location>
        <begin position="146"/>
        <end position="210"/>
    </location>
</feature>
<feature type="region of interest" description="Disordered" evidence="9">
    <location>
        <begin position="1"/>
        <end position="47"/>
    </location>
</feature>
<keyword evidence="4 6" id="KW-0863">Zinc-finger</keyword>
<name>A0A6A1WGV3_9ROSI</name>
<dbReference type="OrthoDB" id="273771at2759"/>
<dbReference type="PROSITE" id="PS00518">
    <property type="entry name" value="ZF_RING_1"/>
    <property type="match status" value="1"/>
</dbReference>
<evidence type="ECO:0000313" key="12">
    <source>
        <dbReference type="Proteomes" id="UP000516437"/>
    </source>
</evidence>
<feature type="compositionally biased region" description="Polar residues" evidence="9">
    <location>
        <begin position="289"/>
        <end position="299"/>
    </location>
</feature>
<feature type="domain" description="RING-type" evidence="10">
    <location>
        <begin position="60"/>
        <end position="98"/>
    </location>
</feature>
<dbReference type="GO" id="GO:0061630">
    <property type="term" value="F:ubiquitin protein ligase activity"/>
    <property type="evidence" value="ECO:0007669"/>
    <property type="project" value="InterPro"/>
</dbReference>
<dbReference type="GO" id="GO:0008270">
    <property type="term" value="F:zinc ion binding"/>
    <property type="evidence" value="ECO:0007669"/>
    <property type="project" value="UniProtKB-KW"/>
</dbReference>
<dbReference type="InterPro" id="IPR001841">
    <property type="entry name" value="Znf_RING"/>
</dbReference>
<dbReference type="InterPro" id="IPR019775">
    <property type="entry name" value="WD40_repeat_CS"/>
</dbReference>
<dbReference type="InterPro" id="IPR013083">
    <property type="entry name" value="Znf_RING/FYVE/PHD"/>
</dbReference>
<keyword evidence="1 7" id="KW-0853">WD repeat</keyword>
<dbReference type="Gene3D" id="3.30.40.10">
    <property type="entry name" value="Zinc/RING finger domain, C3HC4 (zinc finger)"/>
    <property type="match status" value="1"/>
</dbReference>
<dbReference type="InterPro" id="IPR036322">
    <property type="entry name" value="WD40_repeat_dom_sf"/>
</dbReference>
<dbReference type="SUPFAM" id="SSF50978">
    <property type="entry name" value="WD40 repeat-like"/>
    <property type="match status" value="1"/>
</dbReference>
<dbReference type="InterPro" id="IPR042755">
    <property type="entry name" value="COP1"/>
</dbReference>
<dbReference type="PROSITE" id="PS50294">
    <property type="entry name" value="WD_REPEATS_REGION"/>
    <property type="match status" value="2"/>
</dbReference>
<evidence type="ECO:0000256" key="1">
    <source>
        <dbReference type="ARBA" id="ARBA00022574"/>
    </source>
</evidence>
<dbReference type="InterPro" id="IPR020472">
    <property type="entry name" value="WD40_PAC1"/>
</dbReference>
<evidence type="ECO:0000256" key="4">
    <source>
        <dbReference type="ARBA" id="ARBA00022771"/>
    </source>
</evidence>
<evidence type="ECO:0000256" key="9">
    <source>
        <dbReference type="SAM" id="MobiDB-lite"/>
    </source>
</evidence>
<evidence type="ECO:0000256" key="3">
    <source>
        <dbReference type="ARBA" id="ARBA00022737"/>
    </source>
</evidence>
<sequence length="671" mass="75692">MEEVSTGTGPVVPAVVKPERERDWEPNPKAYHPAFSGHSAEEAGGGSAWSPEELDKDLLCPICMQTIKDAFLTACGHSFCYMCIVTHLRNKSDCPCCSNHLTLNHLFPNFLLDKLLKKASARQLSKTASPAEQFRQALQGGCEVSIKEIDTLLLLLSEKKRKMEQEEAERNMQILLTFLHHLRKQKVDELNEVQSDLQFIKEDITSVERHRMELYCARDRYSVKLRILGDDSSSRKSWPWSRDGNTSDLISSSINAHEGLTTGNLPNKKVDGKSQVTSHGVPRKDAFSGSESQHINQPSLSVARKKRVHAQFNDLQECYLQKRRQLANKPHNPKEMDKNMIPREGYNEGLVDFQSVLTTFTRYSRLRVMAELRIGDLFHSANIVSSIEFDRDDELFATAGVSRCIKVFDFSTMATRSKLSCLSWNNFAKNHIASSDYEGIVTVWDVNTRQSVMEYEEHEKRAWSVDFSRTEPSMLVSGSDDYKVKVWCTKQEASVLNIDMKANICCVKYNPGSSNFIAVGSADHQIHYYDLRNISHPLHVFGGHRKAVSYVKFLSNNELASASTDSTLRLWDVKDNLPVRTLKGHTNEKNFVGLSVNSEYIACGSETNEVFVYHKEISRPVTSHKFGSPNLHDSDDDVASYFISAVCWKSDSPTMLTANSQGTIKVLVLAA</sequence>
<feature type="region of interest" description="Disordered" evidence="9">
    <location>
        <begin position="258"/>
        <end position="299"/>
    </location>
</feature>
<evidence type="ECO:0000313" key="11">
    <source>
        <dbReference type="EMBL" id="KAB1222090.1"/>
    </source>
</evidence>
<dbReference type="PROSITE" id="PS00678">
    <property type="entry name" value="WD_REPEATS_1"/>
    <property type="match status" value="1"/>
</dbReference>
<feature type="repeat" description="WD" evidence="7">
    <location>
        <begin position="541"/>
        <end position="581"/>
    </location>
</feature>
<dbReference type="InterPro" id="IPR017907">
    <property type="entry name" value="Znf_RING_CS"/>
</dbReference>
<feature type="repeat" description="WD" evidence="7">
    <location>
        <begin position="455"/>
        <end position="487"/>
    </location>
</feature>
<protein>
    <submittedName>
        <fullName evidence="11">E3 ubiquitin-protein ligase COP1</fullName>
    </submittedName>
</protein>
<evidence type="ECO:0000256" key="7">
    <source>
        <dbReference type="PROSITE-ProRule" id="PRU00221"/>
    </source>
</evidence>
<comment type="caution">
    <text evidence="11">The sequence shown here is derived from an EMBL/GenBank/DDBJ whole genome shotgun (WGS) entry which is preliminary data.</text>
</comment>
<dbReference type="PROSITE" id="PS50082">
    <property type="entry name" value="WD_REPEATS_2"/>
    <property type="match status" value="2"/>
</dbReference>
<dbReference type="InterPro" id="IPR015943">
    <property type="entry name" value="WD40/YVTN_repeat-like_dom_sf"/>
</dbReference>
<dbReference type="Gene3D" id="2.130.10.10">
    <property type="entry name" value="YVTN repeat-like/Quinoprotein amine dehydrogenase"/>
    <property type="match status" value="1"/>
</dbReference>
<dbReference type="EMBL" id="RXIC02000020">
    <property type="protein sequence ID" value="KAB1222090.1"/>
    <property type="molecule type" value="Genomic_DNA"/>
</dbReference>
<evidence type="ECO:0000256" key="5">
    <source>
        <dbReference type="ARBA" id="ARBA00022833"/>
    </source>
</evidence>
<dbReference type="PRINTS" id="PR00320">
    <property type="entry name" value="GPROTEINBRPT"/>
</dbReference>
<dbReference type="Proteomes" id="UP000516437">
    <property type="component" value="Chromosome 2"/>
</dbReference>
<keyword evidence="2" id="KW-0479">Metal-binding</keyword>
<dbReference type="CDD" id="cd00200">
    <property type="entry name" value="WD40"/>
    <property type="match status" value="1"/>
</dbReference>
<dbReference type="CDD" id="cd16504">
    <property type="entry name" value="RING-HC_COP1"/>
    <property type="match status" value="1"/>
</dbReference>
<dbReference type="Pfam" id="PF13923">
    <property type="entry name" value="zf-C3HC4_2"/>
    <property type="match status" value="1"/>
</dbReference>
<dbReference type="SMART" id="SM00184">
    <property type="entry name" value="RING"/>
    <property type="match status" value="1"/>
</dbReference>
<keyword evidence="5" id="KW-0862">Zinc</keyword>
<keyword evidence="3" id="KW-0677">Repeat</keyword>
<gene>
    <name evidence="11" type="ORF">CJ030_MR2G028791</name>
</gene>
<keyword evidence="8" id="KW-0175">Coiled coil</keyword>
<evidence type="ECO:0000256" key="8">
    <source>
        <dbReference type="SAM" id="Coils"/>
    </source>
</evidence>
<reference evidence="11 12" key="1">
    <citation type="journal article" date="2019" name="Plant Biotechnol. J.">
        <title>The red bayberry genome and genetic basis of sex determination.</title>
        <authorList>
            <person name="Jia H.M."/>
            <person name="Jia H.J."/>
            <person name="Cai Q.L."/>
            <person name="Wang Y."/>
            <person name="Zhao H.B."/>
            <person name="Yang W.F."/>
            <person name="Wang G.Y."/>
            <person name="Li Y.H."/>
            <person name="Zhan D.L."/>
            <person name="Shen Y.T."/>
            <person name="Niu Q.F."/>
            <person name="Chang L."/>
            <person name="Qiu J."/>
            <person name="Zhao L."/>
            <person name="Xie H.B."/>
            <person name="Fu W.Y."/>
            <person name="Jin J."/>
            <person name="Li X.W."/>
            <person name="Jiao Y."/>
            <person name="Zhou C.C."/>
            <person name="Tu T."/>
            <person name="Chai C.Y."/>
            <person name="Gao J.L."/>
            <person name="Fan L.J."/>
            <person name="van de Weg E."/>
            <person name="Wang J.Y."/>
            <person name="Gao Z.S."/>
        </authorList>
    </citation>
    <scope>NUCLEOTIDE SEQUENCE [LARGE SCALE GENOMIC DNA]</scope>
    <source>
        <tissue evidence="11">Leaves</tissue>
    </source>
</reference>
<proteinExistence type="predicted"/>
<evidence type="ECO:0000259" key="10">
    <source>
        <dbReference type="PROSITE" id="PS50089"/>
    </source>
</evidence>
<feature type="compositionally biased region" description="Basic and acidic residues" evidence="9">
    <location>
        <begin position="17"/>
        <end position="26"/>
    </location>
</feature>